<evidence type="ECO:0000313" key="3">
    <source>
        <dbReference type="EMBL" id="MFD1050909.1"/>
    </source>
</evidence>
<feature type="region of interest" description="Disordered" evidence="1">
    <location>
        <begin position="27"/>
        <end position="62"/>
    </location>
</feature>
<feature type="domain" description="VWFA" evidence="2">
    <location>
        <begin position="80"/>
        <end position="238"/>
    </location>
</feature>
<name>A0ABW3MMV5_9PSEU</name>
<sequence length="238" mass="24927">NQARAQAAHAFREWLLSDTGQATLSASGLHPVKNVPPDKDSPLTKPNSHVPANAPTWDNRSPTNVDETMSLYGRAHTAGRVVFLVDVSWSMSNNGNMALAKTIVNTALGVMGPQDQVGLTTVPKTTGASDELNELVPPYVENTRDKVAAALGGVVPIHNGAALFDAMNVQLGQMNKDAGPLKQTLVVITDGEDKGDNGVNPLSKQSIDTLLGSYGGGQLTVEVVALPPTACSDGLDRL</sequence>
<gene>
    <name evidence="3" type="ORF">ACFQ1S_37980</name>
</gene>
<proteinExistence type="predicted"/>
<dbReference type="Gene3D" id="3.40.50.410">
    <property type="entry name" value="von Willebrand factor, type A domain"/>
    <property type="match status" value="1"/>
</dbReference>
<accession>A0ABW3MMV5</accession>
<evidence type="ECO:0000313" key="4">
    <source>
        <dbReference type="Proteomes" id="UP001597045"/>
    </source>
</evidence>
<dbReference type="InterPro" id="IPR036465">
    <property type="entry name" value="vWFA_dom_sf"/>
</dbReference>
<dbReference type="SUPFAM" id="SSF53300">
    <property type="entry name" value="vWA-like"/>
    <property type="match status" value="1"/>
</dbReference>
<feature type="non-terminal residue" evidence="3">
    <location>
        <position position="1"/>
    </location>
</feature>
<keyword evidence="4" id="KW-1185">Reference proteome</keyword>
<protein>
    <submittedName>
        <fullName evidence="3">VWA domain-containing protein</fullName>
    </submittedName>
</protein>
<evidence type="ECO:0000259" key="2">
    <source>
        <dbReference type="PROSITE" id="PS50234"/>
    </source>
</evidence>
<dbReference type="InterPro" id="IPR002035">
    <property type="entry name" value="VWF_A"/>
</dbReference>
<evidence type="ECO:0000256" key="1">
    <source>
        <dbReference type="SAM" id="MobiDB-lite"/>
    </source>
</evidence>
<dbReference type="CDD" id="cd00198">
    <property type="entry name" value="vWFA"/>
    <property type="match status" value="1"/>
</dbReference>
<dbReference type="PROSITE" id="PS50234">
    <property type="entry name" value="VWFA"/>
    <property type="match status" value="1"/>
</dbReference>
<feature type="non-terminal residue" evidence="3">
    <location>
        <position position="238"/>
    </location>
</feature>
<comment type="caution">
    <text evidence="3">The sequence shown here is derived from an EMBL/GenBank/DDBJ whole genome shotgun (WGS) entry which is preliminary data.</text>
</comment>
<dbReference type="EMBL" id="JBHTIS010003187">
    <property type="protein sequence ID" value="MFD1050909.1"/>
    <property type="molecule type" value="Genomic_DNA"/>
</dbReference>
<reference evidence="4" key="1">
    <citation type="journal article" date="2019" name="Int. J. Syst. Evol. Microbiol.">
        <title>The Global Catalogue of Microorganisms (GCM) 10K type strain sequencing project: providing services to taxonomists for standard genome sequencing and annotation.</title>
        <authorList>
            <consortium name="The Broad Institute Genomics Platform"/>
            <consortium name="The Broad Institute Genome Sequencing Center for Infectious Disease"/>
            <person name="Wu L."/>
            <person name="Ma J."/>
        </authorList>
    </citation>
    <scope>NUCLEOTIDE SEQUENCE [LARGE SCALE GENOMIC DNA]</scope>
    <source>
        <strain evidence="4">JCM 31486</strain>
    </source>
</reference>
<organism evidence="3 4">
    <name type="scientific">Kibdelosporangium lantanae</name>
    <dbReference type="NCBI Taxonomy" id="1497396"/>
    <lineage>
        <taxon>Bacteria</taxon>
        <taxon>Bacillati</taxon>
        <taxon>Actinomycetota</taxon>
        <taxon>Actinomycetes</taxon>
        <taxon>Pseudonocardiales</taxon>
        <taxon>Pseudonocardiaceae</taxon>
        <taxon>Kibdelosporangium</taxon>
    </lineage>
</organism>
<dbReference type="Pfam" id="PF13519">
    <property type="entry name" value="VWA_2"/>
    <property type="match status" value="1"/>
</dbReference>
<dbReference type="Proteomes" id="UP001597045">
    <property type="component" value="Unassembled WGS sequence"/>
</dbReference>